<dbReference type="InterPro" id="IPR004839">
    <property type="entry name" value="Aminotransferase_I/II_large"/>
</dbReference>
<comment type="similarity">
    <text evidence="3">Belongs to the class-I pyridoxal-phosphate-dependent aminotransferase family.</text>
</comment>
<dbReference type="Proteomes" id="UP000186132">
    <property type="component" value="Unassembled WGS sequence"/>
</dbReference>
<evidence type="ECO:0000259" key="4">
    <source>
        <dbReference type="Pfam" id="PF00155"/>
    </source>
</evidence>
<dbReference type="EMBL" id="FQVU01000004">
    <property type="protein sequence ID" value="SHH09915.1"/>
    <property type="molecule type" value="Genomic_DNA"/>
</dbReference>
<protein>
    <recommendedName>
        <fullName evidence="3">Aminotransferase</fullName>
        <ecNumber evidence="3">2.6.1.-</ecNumber>
    </recommendedName>
</protein>
<evidence type="ECO:0000256" key="1">
    <source>
        <dbReference type="ARBA" id="ARBA00001933"/>
    </source>
</evidence>
<dbReference type="OrthoDB" id="3401872at2"/>
<accession>A0A1M5Q764</accession>
<organism evidence="5 6">
    <name type="scientific">Jatrophihabitans endophyticus</name>
    <dbReference type="NCBI Taxonomy" id="1206085"/>
    <lineage>
        <taxon>Bacteria</taxon>
        <taxon>Bacillati</taxon>
        <taxon>Actinomycetota</taxon>
        <taxon>Actinomycetes</taxon>
        <taxon>Jatrophihabitantales</taxon>
        <taxon>Jatrophihabitantaceae</taxon>
        <taxon>Jatrophihabitans</taxon>
    </lineage>
</organism>
<dbReference type="CDD" id="cd00609">
    <property type="entry name" value="AAT_like"/>
    <property type="match status" value="1"/>
</dbReference>
<reference evidence="5 6" key="1">
    <citation type="submission" date="2016-11" db="EMBL/GenBank/DDBJ databases">
        <authorList>
            <person name="Jaros S."/>
            <person name="Januszkiewicz K."/>
            <person name="Wedrychowicz H."/>
        </authorList>
    </citation>
    <scope>NUCLEOTIDE SEQUENCE [LARGE SCALE GENOMIC DNA]</scope>
    <source>
        <strain evidence="5 6">DSM 45627</strain>
    </source>
</reference>
<name>A0A1M5Q764_9ACTN</name>
<dbReference type="GO" id="GO:0030170">
    <property type="term" value="F:pyridoxal phosphate binding"/>
    <property type="evidence" value="ECO:0007669"/>
    <property type="project" value="InterPro"/>
</dbReference>
<comment type="cofactor">
    <cofactor evidence="1 3">
        <name>pyridoxal 5'-phosphate</name>
        <dbReference type="ChEBI" id="CHEBI:597326"/>
    </cofactor>
</comment>
<dbReference type="InterPro" id="IPR004838">
    <property type="entry name" value="NHTrfase_class1_PyrdxlP-BS"/>
</dbReference>
<dbReference type="InterPro" id="IPR015422">
    <property type="entry name" value="PyrdxlP-dep_Trfase_small"/>
</dbReference>
<dbReference type="STRING" id="1206085.SAMN05443575_3317"/>
<proteinExistence type="inferred from homology"/>
<evidence type="ECO:0000313" key="5">
    <source>
        <dbReference type="EMBL" id="SHH09915.1"/>
    </source>
</evidence>
<evidence type="ECO:0000256" key="2">
    <source>
        <dbReference type="ARBA" id="ARBA00022898"/>
    </source>
</evidence>
<dbReference type="GO" id="GO:0008483">
    <property type="term" value="F:transaminase activity"/>
    <property type="evidence" value="ECO:0007669"/>
    <property type="project" value="UniProtKB-KW"/>
</dbReference>
<dbReference type="PROSITE" id="PS00105">
    <property type="entry name" value="AA_TRANSFER_CLASS_1"/>
    <property type="match status" value="1"/>
</dbReference>
<dbReference type="Gene3D" id="3.90.1150.10">
    <property type="entry name" value="Aspartate Aminotransferase, domain 1"/>
    <property type="match status" value="1"/>
</dbReference>
<evidence type="ECO:0000256" key="3">
    <source>
        <dbReference type="RuleBase" id="RU000481"/>
    </source>
</evidence>
<sequence>MTDVDLAHHGDRDTVPGLVDLAVNVRAGGPPAWLGERIAQADVVAYPDQTAALAAVAARHGRPPREVLLTAGAAEAFVLLARALRPRHAVVVHPQFTEPEAALHAAGHRVERLLLAPPFGFDPAAVPADADLVVVGNPTNPTSVLHPAGALRALLRPGRTVVVDEAFADAVPGEPESLAGESHPGLVVVRSLTKTWGIAGLRAGYVLAGHETVDRLRDVQPAWPVSAPALAAAAACSLPAAVVEAEAWAAALGAVRDDLVTRLGAIPDVRVVPAPAASFVLVETPCDDVRTRLLRRGFAVRRGETFPGLGARWVRIAVRDTATSTALADALRAALAEAPA</sequence>
<dbReference type="InterPro" id="IPR015424">
    <property type="entry name" value="PyrdxlP-dep_Trfase"/>
</dbReference>
<dbReference type="NCBIfam" id="NF005915">
    <property type="entry name" value="PRK07908.1"/>
    <property type="match status" value="1"/>
</dbReference>
<dbReference type="AlphaFoldDB" id="A0A1M5Q764"/>
<dbReference type="PANTHER" id="PTHR42885">
    <property type="entry name" value="HISTIDINOL-PHOSPHATE AMINOTRANSFERASE-RELATED"/>
    <property type="match status" value="1"/>
</dbReference>
<dbReference type="PANTHER" id="PTHR42885:SF1">
    <property type="entry name" value="THREONINE-PHOSPHATE DECARBOXYLASE"/>
    <property type="match status" value="1"/>
</dbReference>
<keyword evidence="3" id="KW-0808">Transferase</keyword>
<keyword evidence="3" id="KW-0032">Aminotransferase</keyword>
<dbReference type="EC" id="2.6.1.-" evidence="3"/>
<evidence type="ECO:0000313" key="6">
    <source>
        <dbReference type="Proteomes" id="UP000186132"/>
    </source>
</evidence>
<gene>
    <name evidence="5" type="ORF">SAMN05443575_3317</name>
</gene>
<dbReference type="InterPro" id="IPR015421">
    <property type="entry name" value="PyrdxlP-dep_Trfase_major"/>
</dbReference>
<feature type="domain" description="Aminotransferase class I/classII large" evidence="4">
    <location>
        <begin position="46"/>
        <end position="331"/>
    </location>
</feature>
<keyword evidence="2" id="KW-0663">Pyridoxal phosphate</keyword>
<keyword evidence="6" id="KW-1185">Reference proteome</keyword>
<dbReference type="Pfam" id="PF00155">
    <property type="entry name" value="Aminotran_1_2"/>
    <property type="match status" value="1"/>
</dbReference>
<dbReference type="SUPFAM" id="SSF53383">
    <property type="entry name" value="PLP-dependent transferases"/>
    <property type="match status" value="1"/>
</dbReference>
<dbReference type="Gene3D" id="3.40.640.10">
    <property type="entry name" value="Type I PLP-dependent aspartate aminotransferase-like (Major domain)"/>
    <property type="match status" value="1"/>
</dbReference>